<proteinExistence type="predicted"/>
<evidence type="ECO:0000256" key="1">
    <source>
        <dbReference type="SAM" id="Phobius"/>
    </source>
</evidence>
<organism evidence="2 3">
    <name type="scientific">Arthrobacter phage Kitkat</name>
    <dbReference type="NCBI Taxonomy" id="1796996"/>
    <lineage>
        <taxon>Viruses</taxon>
        <taxon>Duplodnaviria</taxon>
        <taxon>Heunggongvirae</taxon>
        <taxon>Uroviricota</taxon>
        <taxon>Caudoviricetes</taxon>
        <taxon>Kelleziovirus</taxon>
        <taxon>Kelleziovirus kitkat</taxon>
    </lineage>
</organism>
<feature type="transmembrane region" description="Helical" evidence="1">
    <location>
        <begin position="17"/>
        <end position="34"/>
    </location>
</feature>
<sequence>MADATAVTDWMEIGKTVIPYITSGAGGLGLYFYWRKIDADNRKRDKEDIVDLRTENRELRKENGRYIDLLLENGIKVKEDDSDEQPSGTP</sequence>
<keyword evidence="1" id="KW-0812">Transmembrane</keyword>
<protein>
    <submittedName>
        <fullName evidence="2">Uncharacterized protein</fullName>
    </submittedName>
</protein>
<dbReference type="RefSeq" id="YP_009303322.1">
    <property type="nucleotide sequence ID" value="NC_031254.1"/>
</dbReference>
<dbReference type="GeneID" id="29122968"/>
<dbReference type="EMBL" id="KU647627">
    <property type="protein sequence ID" value="AMM44301.1"/>
    <property type="molecule type" value="Genomic_DNA"/>
</dbReference>
<reference evidence="2 3" key="1">
    <citation type="submission" date="2016-02" db="EMBL/GenBank/DDBJ databases">
        <authorList>
            <person name="Blasi C.J."/>
            <person name="DeRuff K.C."/>
            <person name="Kobokovich A."/>
            <person name="Pizzorno M.C."/>
            <person name="Stowe E.L."/>
            <person name="Bowman C.A."/>
            <person name="Russell D.A."/>
            <person name="Pope W.H."/>
            <person name="Jacobs-Sera D."/>
            <person name="Hendrix R.W."/>
            <person name="Hatfull G.F."/>
        </authorList>
    </citation>
    <scope>NUCLEOTIDE SEQUENCE [LARGE SCALE GENOMIC DNA]</scope>
</reference>
<gene>
    <name evidence="2" type="primary">39</name>
    <name evidence="2" type="ORF">KITKAT_39</name>
</gene>
<accession>A0A140G6L6</accession>
<evidence type="ECO:0000313" key="2">
    <source>
        <dbReference type="EMBL" id="AMM44301.1"/>
    </source>
</evidence>
<keyword evidence="1" id="KW-1133">Transmembrane helix</keyword>
<dbReference type="KEGG" id="vg:29122968"/>
<evidence type="ECO:0000313" key="3">
    <source>
        <dbReference type="Proteomes" id="UP000203585"/>
    </source>
</evidence>
<keyword evidence="3" id="KW-1185">Reference proteome</keyword>
<keyword evidence="1" id="KW-0472">Membrane</keyword>
<name>A0A140G6L6_9CAUD</name>
<dbReference type="Proteomes" id="UP000203585">
    <property type="component" value="Segment"/>
</dbReference>